<dbReference type="Gene3D" id="1.10.150.130">
    <property type="match status" value="1"/>
</dbReference>
<evidence type="ECO:0000313" key="6">
    <source>
        <dbReference type="EMBL" id="AIZ49179.1"/>
    </source>
</evidence>
<dbReference type="Gene3D" id="1.10.443.10">
    <property type="entry name" value="Intergrase catalytic core"/>
    <property type="match status" value="1"/>
</dbReference>
<dbReference type="EMBL" id="KP054476">
    <property type="protein sequence ID" value="AIZ49179.1"/>
    <property type="molecule type" value="Genomic_DNA"/>
</dbReference>
<evidence type="ECO:0000256" key="3">
    <source>
        <dbReference type="ARBA" id="ARBA00023125"/>
    </source>
</evidence>
<dbReference type="InterPro" id="IPR013762">
    <property type="entry name" value="Integrase-like_cat_sf"/>
</dbReference>
<name>A0A0B4S3N2_ACIBA</name>
<dbReference type="GO" id="GO:0015074">
    <property type="term" value="P:DNA integration"/>
    <property type="evidence" value="ECO:0007669"/>
    <property type="project" value="UniProtKB-KW"/>
</dbReference>
<dbReference type="AlphaFoldDB" id="A0A0B4S3N2"/>
<dbReference type="InterPro" id="IPR050090">
    <property type="entry name" value="Tyrosine_recombinase_XerCD"/>
</dbReference>
<keyword evidence="3" id="KW-0238">DNA-binding</keyword>
<evidence type="ECO:0000256" key="4">
    <source>
        <dbReference type="ARBA" id="ARBA00023172"/>
    </source>
</evidence>
<dbReference type="Pfam" id="PF13102">
    <property type="entry name" value="Phage_int_SAM_5"/>
    <property type="match status" value="1"/>
</dbReference>
<keyword evidence="2" id="KW-0229">DNA integration</keyword>
<dbReference type="GO" id="GO:0003677">
    <property type="term" value="F:DNA binding"/>
    <property type="evidence" value="ECO:0007669"/>
    <property type="project" value="UniProtKB-KW"/>
</dbReference>
<protein>
    <submittedName>
        <fullName evidence="6">IntAGI1</fullName>
    </submittedName>
</protein>
<dbReference type="PANTHER" id="PTHR30349:SF64">
    <property type="entry name" value="PROPHAGE INTEGRASE INTD-RELATED"/>
    <property type="match status" value="1"/>
</dbReference>
<organism evidence="6">
    <name type="scientific">Acinetobacter baumannii</name>
    <dbReference type="NCBI Taxonomy" id="470"/>
    <lineage>
        <taxon>Bacteria</taxon>
        <taxon>Pseudomonadati</taxon>
        <taxon>Pseudomonadota</taxon>
        <taxon>Gammaproteobacteria</taxon>
        <taxon>Moraxellales</taxon>
        <taxon>Moraxellaceae</taxon>
        <taxon>Acinetobacter</taxon>
        <taxon>Acinetobacter calcoaceticus/baumannii complex</taxon>
    </lineage>
</organism>
<dbReference type="InterPro" id="IPR011010">
    <property type="entry name" value="DNA_brk_join_enz"/>
</dbReference>
<dbReference type="PROSITE" id="PS51898">
    <property type="entry name" value="TYR_RECOMBINASE"/>
    <property type="match status" value="1"/>
</dbReference>
<proteinExistence type="inferred from homology"/>
<dbReference type="Pfam" id="PF00589">
    <property type="entry name" value="Phage_integrase"/>
    <property type="match status" value="1"/>
</dbReference>
<accession>A0A0B4S3N2</accession>
<dbReference type="PANTHER" id="PTHR30349">
    <property type="entry name" value="PHAGE INTEGRASE-RELATED"/>
    <property type="match status" value="1"/>
</dbReference>
<sequence length="420" mass="48823">MFFSFLFTSPVFFWSYIALCVPQPYNRGEHGGKPSMKVSIEKRQPDREGKRSLRLVYYYGSNVEDGQRKLKRSHEPLDIFIYDKPRSPAEREHNKEALRIAEAVRSKRLLESETSKHKLEDRTKLSASFFDYYDSVTVSKASGSKSNYSIWISAGHHLRRYHGRAELTFEDIDRAFLEGFKTYLLKSATTKSDQLLSRNTVSSYFNKIRAALNQAYQEGIIRDNPVRTVKSVKPETNQRVYLTLEEIKAMAKAECRYDVLKRAFLFSCTTGLRWSDIQKLVWSEVEEFEQGHFRIIFKQKKIQNRGTALQYLDLPDSAVRLMGERKDNDERVFKALRYSSYTNVALLHWAMLAGITKHVTFHAGRHSFAVNQLARGLDIYSLSRLLGHSELKTTEIYADILDQRRRDAMRSFPDIFADSL</sequence>
<dbReference type="CDD" id="cd01185">
    <property type="entry name" value="INTN1_C_like"/>
    <property type="match status" value="1"/>
</dbReference>
<evidence type="ECO:0000256" key="2">
    <source>
        <dbReference type="ARBA" id="ARBA00022908"/>
    </source>
</evidence>
<feature type="domain" description="Tyr recombinase" evidence="5">
    <location>
        <begin position="237"/>
        <end position="410"/>
    </location>
</feature>
<dbReference type="InterPro" id="IPR002104">
    <property type="entry name" value="Integrase_catalytic"/>
</dbReference>
<evidence type="ECO:0000256" key="1">
    <source>
        <dbReference type="ARBA" id="ARBA00008857"/>
    </source>
</evidence>
<dbReference type="SUPFAM" id="SSF56349">
    <property type="entry name" value="DNA breaking-rejoining enzymes"/>
    <property type="match status" value="1"/>
</dbReference>
<gene>
    <name evidence="6" type="primary">intAGI1</name>
</gene>
<dbReference type="InterPro" id="IPR010998">
    <property type="entry name" value="Integrase_recombinase_N"/>
</dbReference>
<evidence type="ECO:0000259" key="5">
    <source>
        <dbReference type="PROSITE" id="PS51898"/>
    </source>
</evidence>
<dbReference type="InterPro" id="IPR025269">
    <property type="entry name" value="SAM-like_dom"/>
</dbReference>
<reference evidence="6" key="1">
    <citation type="submission" date="2016-01" db="EMBL/GenBank/DDBJ databases">
        <title>Acinetobacter baumannii genomic island 1 (AGI1) a novel antibiotic resistance island found in ST25 A. baumannii.</title>
        <authorList>
            <person name="Hamidian M."/>
            <person name="Hall R.M."/>
        </authorList>
    </citation>
    <scope>NUCLEOTIDE SEQUENCE</scope>
    <source>
        <strain evidence="6">D4</strain>
    </source>
</reference>
<comment type="similarity">
    <text evidence="1">Belongs to the 'phage' integrase family.</text>
</comment>
<dbReference type="GO" id="GO:0006310">
    <property type="term" value="P:DNA recombination"/>
    <property type="evidence" value="ECO:0007669"/>
    <property type="project" value="UniProtKB-KW"/>
</dbReference>
<keyword evidence="4" id="KW-0233">DNA recombination</keyword>